<evidence type="ECO:0000313" key="1">
    <source>
        <dbReference type="EMBL" id="KRG21878.1"/>
    </source>
</evidence>
<evidence type="ECO:0000313" key="2">
    <source>
        <dbReference type="EMBL" id="MCS5710431.1"/>
    </source>
</evidence>
<dbReference type="OrthoDB" id="9868902at2"/>
<sequence>MGTSTSQPSPIGRTEVGRKWHNVKQCLKIGAPAREVVLAINNAFTAEYGENSPLLDKGVKLIISLIKSIENKQVEKIPTFIAEGRRILALEGCNSFFAELALTCAAKSLLKNDTDIHQQFTKEYCKKAIDYIISRDLAFTIGSKGLTNLYSVEVTSKSISNYIDSMANTNKHLNFEPEALINKIFNSLKGSPL</sequence>
<accession>A0A0Q9YMB1</accession>
<protein>
    <submittedName>
        <fullName evidence="1">Uncharacterized protein</fullName>
    </submittedName>
</protein>
<dbReference type="EMBL" id="LKAJ02000001">
    <property type="protein sequence ID" value="MCS5710431.1"/>
    <property type="molecule type" value="Genomic_DNA"/>
</dbReference>
<dbReference type="EMBL" id="LKAJ01000003">
    <property type="protein sequence ID" value="KRG21878.1"/>
    <property type="molecule type" value="Genomic_DNA"/>
</dbReference>
<reference evidence="2" key="2">
    <citation type="journal article" date="2016" name="Genome Announc.">
        <title>Draft Genome Sequences of Two Novel Amoeba-Resistant Intranuclear Bacteria, 'Candidatus Berkiella cookevillensis' and 'Candidatus Berkiella aquae'.</title>
        <authorList>
            <person name="Mehari Y.T."/>
            <person name="Arivett B.A."/>
            <person name="Farone A.L."/>
            <person name="Gunderson J.H."/>
            <person name="Farone M.B."/>
        </authorList>
    </citation>
    <scope>NUCLEOTIDE SEQUENCE</scope>
    <source>
        <strain evidence="2">HT99</strain>
    </source>
</reference>
<reference evidence="1" key="1">
    <citation type="submission" date="2015-09" db="EMBL/GenBank/DDBJ databases">
        <title>Draft Genome Sequences of Two Novel Amoeba-resistant Intranuclear Bacteria, Candidatus Berkiella cookevillensis and Candidatus Berkiella aquae.</title>
        <authorList>
            <person name="Mehari Y.T."/>
            <person name="Arivett B.A."/>
            <person name="Farone A.L."/>
            <person name="Gunderson J.H."/>
            <person name="Farone M.B."/>
        </authorList>
    </citation>
    <scope>NUCLEOTIDE SEQUENCE [LARGE SCALE GENOMIC DNA]</scope>
    <source>
        <strain evidence="1">HT99</strain>
    </source>
</reference>
<evidence type="ECO:0000313" key="3">
    <source>
        <dbReference type="Proteomes" id="UP000051497"/>
    </source>
</evidence>
<reference evidence="2" key="3">
    <citation type="submission" date="2021-06" db="EMBL/GenBank/DDBJ databases">
        <title>Genomic Description and Analysis of Intracellular Bacteria, Candidatus Berkiella cookevillensis and Candidatus Berkiella aquae.</title>
        <authorList>
            <person name="Kidane D.T."/>
            <person name="Mehari Y.T."/>
            <person name="Rice F.C."/>
            <person name="Arivett B.A."/>
            <person name="Farone A.L."/>
            <person name="Berk S.G."/>
            <person name="Farone M.B."/>
        </authorList>
    </citation>
    <scope>NUCLEOTIDE SEQUENCE</scope>
    <source>
        <strain evidence="2">HT99</strain>
    </source>
</reference>
<proteinExistence type="predicted"/>
<dbReference type="AlphaFoldDB" id="A0A0Q9YMB1"/>
<organism evidence="1">
    <name type="scientific">Candidatus Berkiella aquae</name>
    <dbReference type="NCBI Taxonomy" id="295108"/>
    <lineage>
        <taxon>Bacteria</taxon>
        <taxon>Pseudomonadati</taxon>
        <taxon>Pseudomonadota</taxon>
        <taxon>Gammaproteobacteria</taxon>
        <taxon>Candidatus Berkiellales</taxon>
        <taxon>Candidatus Berkiellaceae</taxon>
        <taxon>Candidatus Berkiella</taxon>
    </lineage>
</organism>
<dbReference type="Proteomes" id="UP000051497">
    <property type="component" value="Unassembled WGS sequence"/>
</dbReference>
<dbReference type="RefSeq" id="WP_075065697.1">
    <property type="nucleotide sequence ID" value="NZ_LKAJ02000001.1"/>
</dbReference>
<dbReference type="STRING" id="295108.HT99x_01072"/>
<keyword evidence="3" id="KW-1185">Reference proteome</keyword>
<gene>
    <name evidence="2" type="ORF">HT99x_003235</name>
    <name evidence="1" type="ORF">HT99x_01072</name>
</gene>
<comment type="caution">
    <text evidence="1">The sequence shown here is derived from an EMBL/GenBank/DDBJ whole genome shotgun (WGS) entry which is preliminary data.</text>
</comment>
<name>A0A0Q9YMB1_9GAMM</name>